<dbReference type="RefSeq" id="WP_073151815.1">
    <property type="nucleotide sequence ID" value="NZ_FQYY01000007.1"/>
</dbReference>
<sequence length="147" mass="16435">MKNFQKIIIVLFLAVWLPNYAVNELNRNAESTDGYVENDFSFEKKMSASDMLYFVKIPLKGTLTISGCTMTYDIVVSYNILKDEVTNVSGSLTFSGSCSGSVDFDIALRSNSDGTINELPVIDKDINYQGEFEQFLVTEINNAIIKN</sequence>
<dbReference type="EMBL" id="FQYY01000007">
    <property type="protein sequence ID" value="SHJ02273.1"/>
    <property type="molecule type" value="Genomic_DNA"/>
</dbReference>
<dbReference type="Proteomes" id="UP000184225">
    <property type="component" value="Unassembled WGS sequence"/>
</dbReference>
<evidence type="ECO:0000313" key="2">
    <source>
        <dbReference type="Proteomes" id="UP000184225"/>
    </source>
</evidence>
<accession>A0A1M6FX31</accession>
<gene>
    <name evidence="1" type="ORF">SAMN04488096_1073</name>
</gene>
<evidence type="ECO:0000313" key="1">
    <source>
        <dbReference type="EMBL" id="SHJ02273.1"/>
    </source>
</evidence>
<name>A0A1M6FX31_9FLAO</name>
<proteinExistence type="predicted"/>
<dbReference type="AlphaFoldDB" id="A0A1M6FX31"/>
<protein>
    <submittedName>
        <fullName evidence="1">Uncharacterized protein</fullName>
    </submittedName>
</protein>
<reference evidence="1 2" key="1">
    <citation type="submission" date="2016-11" db="EMBL/GenBank/DDBJ databases">
        <authorList>
            <person name="Jaros S."/>
            <person name="Januszkiewicz K."/>
            <person name="Wedrychowicz H."/>
        </authorList>
    </citation>
    <scope>NUCLEOTIDE SEQUENCE [LARGE SCALE GENOMIC DNA]</scope>
    <source>
        <strain evidence="1 2">DSM 21425</strain>
    </source>
</reference>
<organism evidence="1 2">
    <name type="scientific">Mesonia phycicola</name>
    <dbReference type="NCBI Taxonomy" id="579105"/>
    <lineage>
        <taxon>Bacteria</taxon>
        <taxon>Pseudomonadati</taxon>
        <taxon>Bacteroidota</taxon>
        <taxon>Flavobacteriia</taxon>
        <taxon>Flavobacteriales</taxon>
        <taxon>Flavobacteriaceae</taxon>
        <taxon>Mesonia</taxon>
    </lineage>
</organism>
<keyword evidence="2" id="KW-1185">Reference proteome</keyword>